<evidence type="ECO:0000256" key="1">
    <source>
        <dbReference type="SAM" id="MobiDB-lite"/>
    </source>
</evidence>
<dbReference type="PANTHER" id="PTHR36410">
    <property type="entry name" value="EXPRESSED PROTEIN"/>
    <property type="match status" value="1"/>
</dbReference>
<dbReference type="EMBL" id="QJKJ01003305">
    <property type="protein sequence ID" value="RDX99097.1"/>
    <property type="molecule type" value="Genomic_DNA"/>
</dbReference>
<gene>
    <name evidence="2" type="ORF">CR513_17893</name>
</gene>
<organism evidence="2 3">
    <name type="scientific">Mucuna pruriens</name>
    <name type="common">Velvet bean</name>
    <name type="synonym">Dolichos pruriens</name>
    <dbReference type="NCBI Taxonomy" id="157652"/>
    <lineage>
        <taxon>Eukaryota</taxon>
        <taxon>Viridiplantae</taxon>
        <taxon>Streptophyta</taxon>
        <taxon>Embryophyta</taxon>
        <taxon>Tracheophyta</taxon>
        <taxon>Spermatophyta</taxon>
        <taxon>Magnoliopsida</taxon>
        <taxon>eudicotyledons</taxon>
        <taxon>Gunneridae</taxon>
        <taxon>Pentapetalae</taxon>
        <taxon>rosids</taxon>
        <taxon>fabids</taxon>
        <taxon>Fabales</taxon>
        <taxon>Fabaceae</taxon>
        <taxon>Papilionoideae</taxon>
        <taxon>50 kb inversion clade</taxon>
        <taxon>NPAAA clade</taxon>
        <taxon>indigoferoid/millettioid clade</taxon>
        <taxon>Phaseoleae</taxon>
        <taxon>Mucuna</taxon>
    </lineage>
</organism>
<evidence type="ECO:0000313" key="2">
    <source>
        <dbReference type="EMBL" id="RDX99097.1"/>
    </source>
</evidence>
<accession>A0A371H8I4</accession>
<dbReference type="OrthoDB" id="1398827at2759"/>
<name>A0A371H8I4_MUCPR</name>
<protein>
    <submittedName>
        <fullName evidence="2">Uncharacterized protein</fullName>
    </submittedName>
</protein>
<proteinExistence type="predicted"/>
<dbReference type="AlphaFoldDB" id="A0A371H8I4"/>
<dbReference type="Proteomes" id="UP000257109">
    <property type="component" value="Unassembled WGS sequence"/>
</dbReference>
<feature type="compositionally biased region" description="Polar residues" evidence="1">
    <location>
        <begin position="33"/>
        <end position="57"/>
    </location>
</feature>
<sequence length="111" mass="12405">MKLHTIKKFQTYPYTSLPRFLSSNLGRGSTSTLTFCTHPTQNSSEKATGNVMSNSSEEGYASRSDEKGFEGARGGKQPQAKIEMDKFIHENHPERCLNVMFGKVVEKLTQS</sequence>
<feature type="non-terminal residue" evidence="2">
    <location>
        <position position="1"/>
    </location>
</feature>
<dbReference type="PANTHER" id="PTHR36410:SF1">
    <property type="entry name" value="EXPRESSED PROTEIN"/>
    <property type="match status" value="1"/>
</dbReference>
<comment type="caution">
    <text evidence="2">The sequence shown here is derived from an EMBL/GenBank/DDBJ whole genome shotgun (WGS) entry which is preliminary data.</text>
</comment>
<feature type="region of interest" description="Disordered" evidence="1">
    <location>
        <begin position="33"/>
        <end position="83"/>
    </location>
</feature>
<keyword evidence="3" id="KW-1185">Reference proteome</keyword>
<reference evidence="2" key="1">
    <citation type="submission" date="2018-05" db="EMBL/GenBank/DDBJ databases">
        <title>Draft genome of Mucuna pruriens seed.</title>
        <authorList>
            <person name="Nnadi N.E."/>
            <person name="Vos R."/>
            <person name="Hasami M.H."/>
            <person name="Devisetty U.K."/>
            <person name="Aguiy J.C."/>
        </authorList>
    </citation>
    <scope>NUCLEOTIDE SEQUENCE [LARGE SCALE GENOMIC DNA]</scope>
    <source>
        <strain evidence="2">JCA_2017</strain>
    </source>
</reference>
<evidence type="ECO:0000313" key="3">
    <source>
        <dbReference type="Proteomes" id="UP000257109"/>
    </source>
</evidence>